<feature type="signal peptide" evidence="3">
    <location>
        <begin position="1"/>
        <end position="23"/>
    </location>
</feature>
<keyword evidence="2" id="KW-0378">Hydrolase</keyword>
<dbReference type="SUPFAM" id="SSF49785">
    <property type="entry name" value="Galactose-binding domain-like"/>
    <property type="match status" value="1"/>
</dbReference>
<dbReference type="Proteomes" id="UP000662747">
    <property type="component" value="Chromosome"/>
</dbReference>
<proteinExistence type="predicted"/>
<dbReference type="InterPro" id="IPR002884">
    <property type="entry name" value="P_dom"/>
</dbReference>
<evidence type="ECO:0000313" key="6">
    <source>
        <dbReference type="Proteomes" id="UP000662747"/>
    </source>
</evidence>
<keyword evidence="1" id="KW-0645">Protease</keyword>
<name>A0ABX7PAT4_9BACT</name>
<protein>
    <submittedName>
        <fullName evidence="5">Proprotein convertase P-domain-containing protein</fullName>
    </submittedName>
</protein>
<evidence type="ECO:0000256" key="2">
    <source>
        <dbReference type="ARBA" id="ARBA00022801"/>
    </source>
</evidence>
<feature type="domain" description="P/Homo B" evidence="4">
    <location>
        <begin position="277"/>
        <end position="407"/>
    </location>
</feature>
<dbReference type="RefSeq" id="WP_206729067.1">
    <property type="nucleotide sequence ID" value="NZ_CP071090.1"/>
</dbReference>
<keyword evidence="6" id="KW-1185">Reference proteome</keyword>
<dbReference type="PROSITE" id="PS51257">
    <property type="entry name" value="PROKAR_LIPOPROTEIN"/>
    <property type="match status" value="1"/>
</dbReference>
<evidence type="ECO:0000256" key="1">
    <source>
        <dbReference type="ARBA" id="ARBA00022670"/>
    </source>
</evidence>
<reference evidence="5 6" key="1">
    <citation type="submission" date="2021-02" db="EMBL/GenBank/DDBJ databases">
        <title>De Novo genome assembly of isolated myxobacteria.</title>
        <authorList>
            <person name="Stevens D.C."/>
        </authorList>
    </citation>
    <scope>NUCLEOTIDE SEQUENCE [LARGE SCALE GENOMIC DNA]</scope>
    <source>
        <strain evidence="6">SCPEA02</strain>
    </source>
</reference>
<accession>A0ABX7PAT4</accession>
<gene>
    <name evidence="5" type="ORF">JY651_22685</name>
</gene>
<sequence length="407" mass="42308">MTSRLFRSFAVSLGLPVALSCGAAPSGGEPTAALVTTQSQALLADSTPSATGVLSFLNDWSTTVSVLDNDVPLNAQAAQAIIAWRAGPDGIEHTADDRRFVSIAQVDAVPYVGPAALADLEWYAKGTGRVTGLALDELVGNFDGHDFTVAEARRTLKAANTVSGPDLQNVYGISALAVQDILAARPLYNMVKLSRLANVDFTVLQKFKAMTALAPVGDPCTGPGTCEAGLVCEGRPGDGSSNYGRCIASAPIVGDGDTCSVFAPCQAGLACHGVPSGAPEGWCRPAWMSGEFKKYAEVALPAATAPVESTQAVVGLATVPEDIIVEVDLVHSASHRLVLTLVDPSGDSALLWDGPNEGTPPSRISVTRGISRDASVNGYWLLRVTNPSGVGSGTLRSWKLKLTSRYD</sequence>
<feature type="chain" id="PRO_5046208811" evidence="3">
    <location>
        <begin position="24"/>
        <end position="407"/>
    </location>
</feature>
<dbReference type="Pfam" id="PF01483">
    <property type="entry name" value="P_proprotein"/>
    <property type="match status" value="1"/>
</dbReference>
<evidence type="ECO:0000259" key="4">
    <source>
        <dbReference type="PROSITE" id="PS51829"/>
    </source>
</evidence>
<dbReference type="Gene3D" id="2.60.120.260">
    <property type="entry name" value="Galactose-binding domain-like"/>
    <property type="match status" value="1"/>
</dbReference>
<dbReference type="EMBL" id="CP071090">
    <property type="protein sequence ID" value="QSQ27546.1"/>
    <property type="molecule type" value="Genomic_DNA"/>
</dbReference>
<dbReference type="InterPro" id="IPR008979">
    <property type="entry name" value="Galactose-bd-like_sf"/>
</dbReference>
<keyword evidence="3" id="KW-0732">Signal</keyword>
<evidence type="ECO:0000256" key="3">
    <source>
        <dbReference type="SAM" id="SignalP"/>
    </source>
</evidence>
<evidence type="ECO:0000313" key="5">
    <source>
        <dbReference type="EMBL" id="QSQ27546.1"/>
    </source>
</evidence>
<organism evidence="5 6">
    <name type="scientific">Pyxidicoccus parkwayensis</name>
    <dbReference type="NCBI Taxonomy" id="2813578"/>
    <lineage>
        <taxon>Bacteria</taxon>
        <taxon>Pseudomonadati</taxon>
        <taxon>Myxococcota</taxon>
        <taxon>Myxococcia</taxon>
        <taxon>Myxococcales</taxon>
        <taxon>Cystobacterineae</taxon>
        <taxon>Myxococcaceae</taxon>
        <taxon>Pyxidicoccus</taxon>
    </lineage>
</organism>
<dbReference type="PROSITE" id="PS51829">
    <property type="entry name" value="P_HOMO_B"/>
    <property type="match status" value="1"/>
</dbReference>